<dbReference type="Gene3D" id="3.20.20.100">
    <property type="entry name" value="NADP-dependent oxidoreductase domain"/>
    <property type="match status" value="1"/>
</dbReference>
<reference evidence="2 3" key="1">
    <citation type="submission" date="2019-06" db="EMBL/GenBank/DDBJ databases">
        <title>Sequencing the genomes of 1000 actinobacteria strains.</title>
        <authorList>
            <person name="Klenk H.-P."/>
        </authorList>
    </citation>
    <scope>NUCLEOTIDE SEQUENCE [LARGE SCALE GENOMIC DNA]</scope>
    <source>
        <strain evidence="2 3">DSM 44826</strain>
    </source>
</reference>
<sequence>MAGDLLPKFVISTKVGYFRDGHSLNPARLRKAVETAAADLGRDPDTVLLHNPEHSAPDTEALLQACGVLADAAARGQCGSWGIATWDPRPLVGLDVPRPDILMVRSGLLVSSSVLEAAEALVTTWRPTEVRGMSPFGGSTTDPVWGRVDARMFLAAPDATLVQAAFRVAFALPDVTAVAVGTDDAEHLRELCGGLDHDLDTDVLRAYRLLLSQSV</sequence>
<dbReference type="AlphaFoldDB" id="A0A561UN56"/>
<protein>
    <submittedName>
        <fullName evidence="2">Aryl-alcohol dehydrogenase-like predicted oxidoreductase</fullName>
    </submittedName>
</protein>
<proteinExistence type="predicted"/>
<dbReference type="Proteomes" id="UP000317940">
    <property type="component" value="Unassembled WGS sequence"/>
</dbReference>
<dbReference type="Pfam" id="PF00248">
    <property type="entry name" value="Aldo_ket_red"/>
    <property type="match status" value="1"/>
</dbReference>
<accession>A0A561UN56</accession>
<name>A0A561UN56_9ACTN</name>
<gene>
    <name evidence="2" type="ORF">FHX73_114644</name>
</gene>
<comment type="caution">
    <text evidence="2">The sequence shown here is derived from an EMBL/GenBank/DDBJ whole genome shotgun (WGS) entry which is preliminary data.</text>
</comment>
<keyword evidence="3" id="KW-1185">Reference proteome</keyword>
<dbReference type="InterPro" id="IPR036812">
    <property type="entry name" value="NAD(P)_OxRdtase_dom_sf"/>
</dbReference>
<evidence type="ECO:0000259" key="1">
    <source>
        <dbReference type="Pfam" id="PF00248"/>
    </source>
</evidence>
<dbReference type="InterPro" id="IPR023210">
    <property type="entry name" value="NADP_OxRdtase_dom"/>
</dbReference>
<dbReference type="EMBL" id="VIWT01000001">
    <property type="protein sequence ID" value="TWG00764.1"/>
    <property type="molecule type" value="Genomic_DNA"/>
</dbReference>
<evidence type="ECO:0000313" key="2">
    <source>
        <dbReference type="EMBL" id="TWG00764.1"/>
    </source>
</evidence>
<dbReference type="SUPFAM" id="SSF51430">
    <property type="entry name" value="NAD(P)-linked oxidoreductase"/>
    <property type="match status" value="1"/>
</dbReference>
<organism evidence="2 3">
    <name type="scientific">Kitasatospora viridis</name>
    <dbReference type="NCBI Taxonomy" id="281105"/>
    <lineage>
        <taxon>Bacteria</taxon>
        <taxon>Bacillati</taxon>
        <taxon>Actinomycetota</taxon>
        <taxon>Actinomycetes</taxon>
        <taxon>Kitasatosporales</taxon>
        <taxon>Streptomycetaceae</taxon>
        <taxon>Kitasatospora</taxon>
    </lineage>
</organism>
<evidence type="ECO:0000313" key="3">
    <source>
        <dbReference type="Proteomes" id="UP000317940"/>
    </source>
</evidence>
<feature type="domain" description="NADP-dependent oxidoreductase" evidence="1">
    <location>
        <begin position="8"/>
        <end position="89"/>
    </location>
</feature>